<proteinExistence type="predicted"/>
<feature type="coiled-coil region" evidence="1">
    <location>
        <begin position="382"/>
        <end position="430"/>
    </location>
</feature>
<dbReference type="EMBL" id="CAJZBQ010000020">
    <property type="protein sequence ID" value="CAG9318452.1"/>
    <property type="molecule type" value="Genomic_DNA"/>
</dbReference>
<evidence type="ECO:0000313" key="4">
    <source>
        <dbReference type="Proteomes" id="UP001162131"/>
    </source>
</evidence>
<dbReference type="Proteomes" id="UP001162131">
    <property type="component" value="Unassembled WGS sequence"/>
</dbReference>
<gene>
    <name evidence="3" type="ORF">BSTOLATCC_MIC20926</name>
</gene>
<evidence type="ECO:0000256" key="2">
    <source>
        <dbReference type="SAM" id="MobiDB-lite"/>
    </source>
</evidence>
<protein>
    <recommendedName>
        <fullName evidence="5">Centrosomal protein of 162 kDa</fullName>
    </recommendedName>
</protein>
<evidence type="ECO:0000256" key="1">
    <source>
        <dbReference type="SAM" id="Coils"/>
    </source>
</evidence>
<accession>A0AAU9J4J0</accession>
<feature type="region of interest" description="Disordered" evidence="2">
    <location>
        <begin position="29"/>
        <end position="48"/>
    </location>
</feature>
<sequence length="523" mass="60880">MSRFKPITDDLKLLSKELENLRRMKRGECEQVSTPTRELSENGLNEECPSSKISIETNRERISNESDIKKIREKIKIEPIEDYKGIRQNDSPKYQKVSNTNLVLERIRNISLPRTKRNFSSTSTPCKNDSSFNALHYKYSELEETIKKPETSKEILKEQIMNILESLDQDMPYTERASDIKPPALYLKNIESAGASPSQNSPHSVAESYFLNKNYSSLASHLRKQEETKILIDDEIDNMKHKISELKVNNAVKLENEKIRNLKLQSSISKVEKDPQISALIEVYEDEIWKLEKNIQNLRADLIKFCEEVEKKNPQPTTNKHKTIMLIQTIKTLQQELQIKEMEIYNLKKHDRIFTINRKTLEITNSKVRQLQNKVTKKSSILKECESVHKESEDTYNAMKQENLWLKTSLEKAREDCEFLMQELKSLKETSSMPKKSSLATEDKKAIFLIDRLEKAINETNSAKAADLIRCLKNEIENIYIDLHNKKEQEQNLLDMLVDMKSDTSSIGKEINRKLRKDLLSLI</sequence>
<keyword evidence="1" id="KW-0175">Coiled coil</keyword>
<dbReference type="AlphaFoldDB" id="A0AAU9J4J0"/>
<organism evidence="3 4">
    <name type="scientific">Blepharisma stoltei</name>
    <dbReference type="NCBI Taxonomy" id="1481888"/>
    <lineage>
        <taxon>Eukaryota</taxon>
        <taxon>Sar</taxon>
        <taxon>Alveolata</taxon>
        <taxon>Ciliophora</taxon>
        <taxon>Postciliodesmatophora</taxon>
        <taxon>Heterotrichea</taxon>
        <taxon>Heterotrichida</taxon>
        <taxon>Blepharismidae</taxon>
        <taxon>Blepharisma</taxon>
    </lineage>
</organism>
<evidence type="ECO:0008006" key="5">
    <source>
        <dbReference type="Google" id="ProtNLM"/>
    </source>
</evidence>
<reference evidence="3" key="1">
    <citation type="submission" date="2021-09" db="EMBL/GenBank/DDBJ databases">
        <authorList>
            <consortium name="AG Swart"/>
            <person name="Singh M."/>
            <person name="Singh A."/>
            <person name="Seah K."/>
            <person name="Emmerich C."/>
        </authorList>
    </citation>
    <scope>NUCLEOTIDE SEQUENCE</scope>
    <source>
        <strain evidence="3">ATCC30299</strain>
    </source>
</reference>
<feature type="coiled-coil region" evidence="1">
    <location>
        <begin position="281"/>
        <end position="350"/>
    </location>
</feature>
<comment type="caution">
    <text evidence="3">The sequence shown here is derived from an EMBL/GenBank/DDBJ whole genome shotgun (WGS) entry which is preliminary data.</text>
</comment>
<keyword evidence="4" id="KW-1185">Reference proteome</keyword>
<evidence type="ECO:0000313" key="3">
    <source>
        <dbReference type="EMBL" id="CAG9318452.1"/>
    </source>
</evidence>
<name>A0AAU9J4J0_9CILI</name>